<accession>A0A8H6S594</accession>
<dbReference type="OrthoDB" id="2523383at2759"/>
<reference evidence="1" key="1">
    <citation type="submission" date="2020-05" db="EMBL/GenBank/DDBJ databases">
        <title>Mycena genomes resolve the evolution of fungal bioluminescence.</title>
        <authorList>
            <person name="Tsai I.J."/>
        </authorList>
    </citation>
    <scope>NUCLEOTIDE SEQUENCE</scope>
    <source>
        <strain evidence="1">171206Taipei</strain>
    </source>
</reference>
<comment type="caution">
    <text evidence="1">The sequence shown here is derived from an EMBL/GenBank/DDBJ whole genome shotgun (WGS) entry which is preliminary data.</text>
</comment>
<dbReference type="EMBL" id="JACAZF010000011">
    <property type="protein sequence ID" value="KAF7293076.1"/>
    <property type="molecule type" value="Genomic_DNA"/>
</dbReference>
<keyword evidence="2" id="KW-1185">Reference proteome</keyword>
<dbReference type="Proteomes" id="UP000636479">
    <property type="component" value="Unassembled WGS sequence"/>
</dbReference>
<dbReference type="RefSeq" id="XP_037215504.1">
    <property type="nucleotide sequence ID" value="XM_037368578.1"/>
</dbReference>
<gene>
    <name evidence="1" type="ORF">MIND_01207000</name>
</gene>
<proteinExistence type="predicted"/>
<dbReference type="GeneID" id="59351094"/>
<protein>
    <submittedName>
        <fullName evidence="1">Uncharacterized protein</fullName>
    </submittedName>
</protein>
<name>A0A8H6S594_9AGAR</name>
<sequence>MLPSPSEPVPQAGTMLERPPLVHTDAIFHSLMDELHPELAHIPLPFIQHQIAECRVPMIRGLASVDDAALQQTSGYQGTAIVRLLPDRDLSEDEPGLQPTHLLAISTRSAPLDPPRFVAIHGMVMAMYCSAPILNSKAAADGPDPDTVVLPVTTLVLPSVPAFYALRAYMYAPHPLSLLQALFPGALSWGGLVSFDNLGSQLFDSIQSRANKGKEVIAKLQNYALRVRDVWLCAWTLAVYRTELWDALDLASAVVVHALGLAVARQNNIKST</sequence>
<organism evidence="1 2">
    <name type="scientific">Mycena indigotica</name>
    <dbReference type="NCBI Taxonomy" id="2126181"/>
    <lineage>
        <taxon>Eukaryota</taxon>
        <taxon>Fungi</taxon>
        <taxon>Dikarya</taxon>
        <taxon>Basidiomycota</taxon>
        <taxon>Agaricomycotina</taxon>
        <taxon>Agaricomycetes</taxon>
        <taxon>Agaricomycetidae</taxon>
        <taxon>Agaricales</taxon>
        <taxon>Marasmiineae</taxon>
        <taxon>Mycenaceae</taxon>
        <taxon>Mycena</taxon>
    </lineage>
</organism>
<evidence type="ECO:0000313" key="1">
    <source>
        <dbReference type="EMBL" id="KAF7293076.1"/>
    </source>
</evidence>
<evidence type="ECO:0000313" key="2">
    <source>
        <dbReference type="Proteomes" id="UP000636479"/>
    </source>
</evidence>
<dbReference type="AlphaFoldDB" id="A0A8H6S594"/>